<dbReference type="AlphaFoldDB" id="A0A4Y9FM18"/>
<keyword evidence="2" id="KW-1185">Reference proteome</keyword>
<accession>A0A4Y9FM18</accession>
<evidence type="ECO:0000313" key="1">
    <source>
        <dbReference type="EMBL" id="TFU30267.1"/>
    </source>
</evidence>
<dbReference type="OrthoDB" id="9815339at2"/>
<organism evidence="1 2">
    <name type="scientific">Microbacterium paludicola</name>
    <dbReference type="NCBI Taxonomy" id="300019"/>
    <lineage>
        <taxon>Bacteria</taxon>
        <taxon>Bacillati</taxon>
        <taxon>Actinomycetota</taxon>
        <taxon>Actinomycetes</taxon>
        <taxon>Micrococcales</taxon>
        <taxon>Microbacteriaceae</taxon>
        <taxon>Microbacterium</taxon>
    </lineage>
</organism>
<dbReference type="InterPro" id="IPR007739">
    <property type="entry name" value="RgpF"/>
</dbReference>
<name>A0A4Y9FM18_9MICO</name>
<sequence length="330" mass="37389">MPLLVVMAHYDVDRRLRAHTLRAIRNYTQAAERVVIVSTSGALDDDLASLPAHAEFHTRPNFGYDFFSYKWGLDLAGDYAAYDRIVIANDSFVGPFVPLRVITESVRAEECDLLGITWSARFGGHAQSFFLTVNRAVARSNGFQRFWRDMVPLSDRTTVIREYEAGLTQAVRGSGFRAGAYFQPTDAEDALARARFEHQLTVRLKAGQGATTVAETTRRRREILREYNPVAALADRALLDDRLPLLKFDTLRFDPYGLGADLLLAAAEQRHPEQMDGVREYLRHTRARYPHRTGELNLLPDRRYLQRTGLGYTADAAFPAHDSERDLANR</sequence>
<reference evidence="1 2" key="1">
    <citation type="submission" date="2019-03" db="EMBL/GenBank/DDBJ databases">
        <title>Diversity of the mouse oral microbiome.</title>
        <authorList>
            <person name="Joseph S."/>
            <person name="Aduse-Opoku J."/>
            <person name="Curtis M."/>
            <person name="Wade W."/>
            <person name="Hashim A."/>
        </authorList>
    </citation>
    <scope>NUCLEOTIDE SEQUENCE [LARGE SCALE GENOMIC DNA]</scope>
    <source>
        <strain evidence="1 2">P1012</strain>
    </source>
</reference>
<dbReference type="EMBL" id="SPQB01000064">
    <property type="protein sequence ID" value="TFU30267.1"/>
    <property type="molecule type" value="Genomic_DNA"/>
</dbReference>
<dbReference type="Proteomes" id="UP000298358">
    <property type="component" value="Unassembled WGS sequence"/>
</dbReference>
<comment type="caution">
    <text evidence="1">The sequence shown here is derived from an EMBL/GenBank/DDBJ whole genome shotgun (WGS) entry which is preliminary data.</text>
</comment>
<dbReference type="RefSeq" id="WP_135115583.1">
    <property type="nucleotide sequence ID" value="NZ_JADGLL010000064.1"/>
</dbReference>
<proteinExistence type="predicted"/>
<evidence type="ECO:0000313" key="2">
    <source>
        <dbReference type="Proteomes" id="UP000298358"/>
    </source>
</evidence>
<protein>
    <submittedName>
        <fullName evidence="1">Uncharacterized protein</fullName>
    </submittedName>
</protein>
<dbReference type="Pfam" id="PF05045">
    <property type="entry name" value="RgpF"/>
    <property type="match status" value="1"/>
</dbReference>
<gene>
    <name evidence="1" type="ORF">E4U02_14835</name>
</gene>